<dbReference type="STRING" id="1041930.Mtc_0957"/>
<keyword evidence="4 5" id="KW-0472">Membrane</keyword>
<feature type="transmembrane region" description="Helical" evidence="5">
    <location>
        <begin position="74"/>
        <end position="93"/>
    </location>
</feature>
<dbReference type="eggNOG" id="arCOG02050">
    <property type="taxonomic scope" value="Archaea"/>
</dbReference>
<keyword evidence="7" id="KW-1185">Reference proteome</keyword>
<keyword evidence="2 5" id="KW-0812">Transmembrane</keyword>
<keyword evidence="5" id="KW-1003">Cell membrane</keyword>
<reference evidence="6 7" key="1">
    <citation type="journal article" date="2012" name="J. Bacteriol.">
        <title>Complete genome sequence of a thermophilic methanogen, Methanocella conradii HZ254, isolated from Chinese rice field soil.</title>
        <authorList>
            <person name="Lu Z."/>
            <person name="Lu Y."/>
        </authorList>
    </citation>
    <scope>NUCLEOTIDE SEQUENCE [LARGE SCALE GENOMIC DNA]</scope>
    <source>
        <strain evidence="7">DSM 24694 / JCM 17849 / CGMCC 1.5162 / HZ254</strain>
    </source>
</reference>
<dbReference type="InterPro" id="IPR002781">
    <property type="entry name" value="TM_pro_TauE-like"/>
</dbReference>
<dbReference type="GeneID" id="11971079"/>
<feature type="transmembrane region" description="Helical" evidence="5">
    <location>
        <begin position="139"/>
        <end position="165"/>
    </location>
</feature>
<evidence type="ECO:0000313" key="6">
    <source>
        <dbReference type="EMBL" id="AFC99713.1"/>
    </source>
</evidence>
<evidence type="ECO:0000256" key="2">
    <source>
        <dbReference type="ARBA" id="ARBA00022692"/>
    </source>
</evidence>
<evidence type="ECO:0000256" key="1">
    <source>
        <dbReference type="ARBA" id="ARBA00004141"/>
    </source>
</evidence>
<evidence type="ECO:0000256" key="5">
    <source>
        <dbReference type="RuleBase" id="RU363041"/>
    </source>
</evidence>
<dbReference type="InterPro" id="IPR051598">
    <property type="entry name" value="TSUP/Inactive_protease-like"/>
</dbReference>
<proteinExistence type="inferred from homology"/>
<feature type="transmembrane region" description="Helical" evidence="5">
    <location>
        <begin position="29"/>
        <end position="54"/>
    </location>
</feature>
<dbReference type="EMBL" id="CP003243">
    <property type="protein sequence ID" value="AFC99713.1"/>
    <property type="molecule type" value="Genomic_DNA"/>
</dbReference>
<feature type="transmembrane region" description="Helical" evidence="5">
    <location>
        <begin position="209"/>
        <end position="226"/>
    </location>
</feature>
<gene>
    <name evidence="6" type="ordered locus">Mtc_0957</name>
</gene>
<dbReference type="PANTHER" id="PTHR43701:SF2">
    <property type="entry name" value="MEMBRANE TRANSPORTER PROTEIN YJNA-RELATED"/>
    <property type="match status" value="1"/>
</dbReference>
<dbReference type="Pfam" id="PF01925">
    <property type="entry name" value="TauE"/>
    <property type="match status" value="1"/>
</dbReference>
<dbReference type="HOGENOM" id="CLU_045498_5_3_2"/>
<evidence type="ECO:0000256" key="3">
    <source>
        <dbReference type="ARBA" id="ARBA00022989"/>
    </source>
</evidence>
<dbReference type="GO" id="GO:0005886">
    <property type="term" value="C:plasma membrane"/>
    <property type="evidence" value="ECO:0007669"/>
    <property type="project" value="UniProtKB-SubCell"/>
</dbReference>
<evidence type="ECO:0000256" key="4">
    <source>
        <dbReference type="ARBA" id="ARBA00023136"/>
    </source>
</evidence>
<dbReference type="PANTHER" id="PTHR43701">
    <property type="entry name" value="MEMBRANE TRANSPORTER PROTEIN MJ0441-RELATED"/>
    <property type="match status" value="1"/>
</dbReference>
<dbReference type="OrthoDB" id="148229at2157"/>
<name>H8I4F6_METCZ</name>
<comment type="subcellular location">
    <subcellularLocation>
        <location evidence="5">Cell membrane</location>
        <topology evidence="5">Multi-pass membrane protein</topology>
    </subcellularLocation>
    <subcellularLocation>
        <location evidence="1">Membrane</location>
        <topology evidence="1">Multi-pass membrane protein</topology>
    </subcellularLocation>
</comment>
<dbReference type="RefSeq" id="WP_014405551.1">
    <property type="nucleotide sequence ID" value="NC_017034.1"/>
</dbReference>
<dbReference type="KEGG" id="mez:Mtc_0957"/>
<sequence length="261" mass="27388">MWLTIVLFFITGVVSGTFGGLLGIGGASILVPALTLIFGLPIHLAIGVSLLNNVVVSFTATMRYRKQGLLSGKVILIMNVGSVAGIIIGTFLATRSPEAFLKALFGAFLMFMAANAFLHRNAVEGRPIGDPSPEEKAALSGLGFIMGLLGALLGLGGGTVAVPVLNTLFRMPLKYAIANSLATIIVSSSLGALIYFWLSSGTLFSAEEALMTAIAIIPGSAVGARAGAVLSERLHARYIKYIFYALLLYIAYNMIKSGLGW</sequence>
<accession>H8I4F6</accession>
<evidence type="ECO:0000313" key="7">
    <source>
        <dbReference type="Proteomes" id="UP000005233"/>
    </source>
</evidence>
<feature type="transmembrane region" description="Helical" evidence="5">
    <location>
        <begin position="238"/>
        <end position="255"/>
    </location>
</feature>
<dbReference type="AlphaFoldDB" id="H8I4F6"/>
<comment type="similarity">
    <text evidence="5">Belongs to the 4-toluene sulfonate uptake permease (TSUP) (TC 2.A.102) family.</text>
</comment>
<dbReference type="Proteomes" id="UP000005233">
    <property type="component" value="Chromosome"/>
</dbReference>
<protein>
    <recommendedName>
        <fullName evidence="5">Probable membrane transporter protein</fullName>
    </recommendedName>
</protein>
<organism evidence="6 7">
    <name type="scientific">Methanocella conradii (strain DSM 24694 / JCM 17849 / CGMCC 1.5162 / HZ254)</name>
    <dbReference type="NCBI Taxonomy" id="1041930"/>
    <lineage>
        <taxon>Archaea</taxon>
        <taxon>Methanobacteriati</taxon>
        <taxon>Methanobacteriota</taxon>
        <taxon>Stenosarchaea group</taxon>
        <taxon>Methanomicrobia</taxon>
        <taxon>Methanocellales</taxon>
        <taxon>Methanocellaceae</taxon>
        <taxon>Methanocella</taxon>
    </lineage>
</organism>
<keyword evidence="3 5" id="KW-1133">Transmembrane helix</keyword>
<feature type="transmembrane region" description="Helical" evidence="5">
    <location>
        <begin position="177"/>
        <end position="197"/>
    </location>
</feature>